<comment type="subcellular location">
    <subcellularLocation>
        <location evidence="1">Membrane</location>
        <topology evidence="1">Multi-pass membrane protein</topology>
    </subcellularLocation>
</comment>
<feature type="transmembrane region" description="Helical" evidence="6">
    <location>
        <begin position="267"/>
        <end position="285"/>
    </location>
</feature>
<sequence length="485" mass="54255">MTALMGPSGAGKSTLLDCLAERKIEGTLYGEQINNSKTKCYVMQDDVHMGVLSVYETLRYASRLRNPASFTDEQHEERVHYMLNMLGLEHVKNSQVGDAFTKGISGGQLKRLSIGVEAITLPSLIFLDEPTSGLDSSIALEVISCVQRLVMGYVDEDGEMANPADFICQVAGGMVCNGSSDPTASFGESHIKTPRDLETLFRESPSYQAIQRSLSQSLTSRLSEHEEILSVDDRKEKRHNSIVQFYTLLSRGLLANKRNTAYRNAQIIKNIIVGLLAGVIFYQQGSMDGTVWVGDTQSGLPTQSGYSVVSILYFAILYAITGNIQAIPMMFNLKVIFLRERAAGAYSTAPYWAANSLVHLPLLIATHLFFVNLTYWLVGLPTDVVTLSYMFVLTLFVNLIAFFFSQFLAALCSSSQVALGIFPILFMFLSNFAGFTIQLRNVQSFWKWAPYVSFPRWAYEGLVYVTFDQKKPENYEKLLEYFSFR</sequence>
<reference evidence="9" key="1">
    <citation type="submission" date="2022-07" db="EMBL/GenBank/DDBJ databases">
        <title>Genome analysis of Parmales, a sister group of diatoms, reveals the evolutionary specialization of diatoms from phago-mixotrophs to photoautotrophs.</title>
        <authorList>
            <person name="Ban H."/>
            <person name="Sato S."/>
            <person name="Yoshikawa S."/>
            <person name="Kazumasa Y."/>
            <person name="Nakamura Y."/>
            <person name="Ichinomiya M."/>
            <person name="Saitoh K."/>
            <person name="Sato N."/>
            <person name="Blanc-Mathieu R."/>
            <person name="Endo H."/>
            <person name="Kuwata A."/>
            <person name="Ogata H."/>
        </authorList>
    </citation>
    <scope>NUCLEOTIDE SEQUENCE</scope>
</reference>
<feature type="transmembrane region" description="Helical" evidence="6">
    <location>
        <begin position="417"/>
        <end position="437"/>
    </location>
</feature>
<evidence type="ECO:0000256" key="1">
    <source>
        <dbReference type="ARBA" id="ARBA00004141"/>
    </source>
</evidence>
<keyword evidence="5 6" id="KW-0472">Membrane</keyword>
<keyword evidence="3 6" id="KW-0812">Transmembrane</keyword>
<evidence type="ECO:0000256" key="4">
    <source>
        <dbReference type="ARBA" id="ARBA00022989"/>
    </source>
</evidence>
<dbReference type="InterPro" id="IPR027417">
    <property type="entry name" value="P-loop_NTPase"/>
</dbReference>
<gene>
    <name evidence="9" type="ORF">TrRE_jg8776</name>
</gene>
<dbReference type="OrthoDB" id="66620at2759"/>
<dbReference type="Gene3D" id="3.40.50.300">
    <property type="entry name" value="P-loop containing nucleotide triphosphate hydrolases"/>
    <property type="match status" value="1"/>
</dbReference>
<organism evidence="9 10">
    <name type="scientific">Triparma retinervis</name>
    <dbReference type="NCBI Taxonomy" id="2557542"/>
    <lineage>
        <taxon>Eukaryota</taxon>
        <taxon>Sar</taxon>
        <taxon>Stramenopiles</taxon>
        <taxon>Ochrophyta</taxon>
        <taxon>Bolidophyceae</taxon>
        <taxon>Parmales</taxon>
        <taxon>Triparmaceae</taxon>
        <taxon>Triparma</taxon>
    </lineage>
</organism>
<evidence type="ECO:0008006" key="11">
    <source>
        <dbReference type="Google" id="ProtNLM"/>
    </source>
</evidence>
<evidence type="ECO:0000256" key="6">
    <source>
        <dbReference type="SAM" id="Phobius"/>
    </source>
</evidence>
<dbReference type="Pfam" id="PF00005">
    <property type="entry name" value="ABC_tran"/>
    <property type="match status" value="1"/>
</dbReference>
<dbReference type="PANTHER" id="PTHR48041:SF139">
    <property type="entry name" value="PROTEIN SCARLET"/>
    <property type="match status" value="1"/>
</dbReference>
<evidence type="ECO:0000313" key="10">
    <source>
        <dbReference type="Proteomes" id="UP001165082"/>
    </source>
</evidence>
<feature type="transmembrane region" description="Helical" evidence="6">
    <location>
        <begin position="384"/>
        <end position="405"/>
    </location>
</feature>
<feature type="domain" description="ABC-2 type transporter transmembrane" evidence="8">
    <location>
        <begin position="244"/>
        <end position="466"/>
    </location>
</feature>
<dbReference type="GO" id="GO:0016020">
    <property type="term" value="C:membrane"/>
    <property type="evidence" value="ECO:0007669"/>
    <property type="project" value="UniProtKB-SubCell"/>
</dbReference>
<evidence type="ECO:0000259" key="8">
    <source>
        <dbReference type="Pfam" id="PF01061"/>
    </source>
</evidence>
<evidence type="ECO:0000256" key="2">
    <source>
        <dbReference type="ARBA" id="ARBA00022448"/>
    </source>
</evidence>
<keyword evidence="4 6" id="KW-1133">Transmembrane helix</keyword>
<evidence type="ECO:0000256" key="3">
    <source>
        <dbReference type="ARBA" id="ARBA00022692"/>
    </source>
</evidence>
<feature type="transmembrane region" description="Helical" evidence="6">
    <location>
        <begin position="305"/>
        <end position="331"/>
    </location>
</feature>
<dbReference type="SUPFAM" id="SSF52540">
    <property type="entry name" value="P-loop containing nucleoside triphosphate hydrolases"/>
    <property type="match status" value="1"/>
</dbReference>
<dbReference type="PANTHER" id="PTHR48041">
    <property type="entry name" value="ABC TRANSPORTER G FAMILY MEMBER 28"/>
    <property type="match status" value="1"/>
</dbReference>
<dbReference type="InterPro" id="IPR013525">
    <property type="entry name" value="ABC2_TM"/>
</dbReference>
<dbReference type="GO" id="GO:0005524">
    <property type="term" value="F:ATP binding"/>
    <property type="evidence" value="ECO:0007669"/>
    <property type="project" value="InterPro"/>
</dbReference>
<accession>A0A9W6ZVR8</accession>
<keyword evidence="10" id="KW-1185">Reference proteome</keyword>
<protein>
    <recommendedName>
        <fullName evidence="11">ABC transporter domain-containing protein</fullName>
    </recommendedName>
</protein>
<keyword evidence="2" id="KW-0813">Transport</keyword>
<evidence type="ECO:0000256" key="5">
    <source>
        <dbReference type="ARBA" id="ARBA00023136"/>
    </source>
</evidence>
<feature type="transmembrane region" description="Helical" evidence="6">
    <location>
        <begin position="352"/>
        <end position="378"/>
    </location>
</feature>
<dbReference type="Pfam" id="PF01061">
    <property type="entry name" value="ABC2_membrane"/>
    <property type="match status" value="1"/>
</dbReference>
<dbReference type="InterPro" id="IPR003439">
    <property type="entry name" value="ABC_transporter-like_ATP-bd"/>
</dbReference>
<dbReference type="PROSITE" id="PS00211">
    <property type="entry name" value="ABC_TRANSPORTER_1"/>
    <property type="match status" value="1"/>
</dbReference>
<dbReference type="Proteomes" id="UP001165082">
    <property type="component" value="Unassembled WGS sequence"/>
</dbReference>
<dbReference type="AlphaFoldDB" id="A0A9W6ZVR8"/>
<evidence type="ECO:0000313" key="9">
    <source>
        <dbReference type="EMBL" id="GMH59296.1"/>
    </source>
</evidence>
<proteinExistence type="predicted"/>
<name>A0A9W6ZVR8_9STRA</name>
<dbReference type="GO" id="GO:0016887">
    <property type="term" value="F:ATP hydrolysis activity"/>
    <property type="evidence" value="ECO:0007669"/>
    <property type="project" value="InterPro"/>
</dbReference>
<dbReference type="GO" id="GO:0140359">
    <property type="term" value="F:ABC-type transporter activity"/>
    <property type="evidence" value="ECO:0007669"/>
    <property type="project" value="InterPro"/>
</dbReference>
<dbReference type="EMBL" id="BRXZ01000986">
    <property type="protein sequence ID" value="GMH59296.1"/>
    <property type="molecule type" value="Genomic_DNA"/>
</dbReference>
<feature type="domain" description="ABC transporter" evidence="7">
    <location>
        <begin position="2"/>
        <end position="132"/>
    </location>
</feature>
<evidence type="ECO:0000259" key="7">
    <source>
        <dbReference type="Pfam" id="PF00005"/>
    </source>
</evidence>
<dbReference type="InterPro" id="IPR017871">
    <property type="entry name" value="ABC_transporter-like_CS"/>
</dbReference>
<dbReference type="InterPro" id="IPR050352">
    <property type="entry name" value="ABCG_transporters"/>
</dbReference>
<comment type="caution">
    <text evidence="9">The sequence shown here is derived from an EMBL/GenBank/DDBJ whole genome shotgun (WGS) entry which is preliminary data.</text>
</comment>